<protein>
    <submittedName>
        <fullName evidence="2">Uncharacterized protein</fullName>
    </submittedName>
</protein>
<proteinExistence type="predicted"/>
<name>A0A0A8ZN20_ARUDO</name>
<feature type="region of interest" description="Disordered" evidence="1">
    <location>
        <begin position="32"/>
        <end position="64"/>
    </location>
</feature>
<accession>A0A0A8ZN20</accession>
<evidence type="ECO:0000256" key="1">
    <source>
        <dbReference type="SAM" id="MobiDB-lite"/>
    </source>
</evidence>
<reference evidence="2" key="2">
    <citation type="journal article" date="2015" name="Data Brief">
        <title>Shoot transcriptome of the giant reed, Arundo donax.</title>
        <authorList>
            <person name="Barrero R.A."/>
            <person name="Guerrero F.D."/>
            <person name="Moolhuijzen P."/>
            <person name="Goolsby J.A."/>
            <person name="Tidwell J."/>
            <person name="Bellgard S.E."/>
            <person name="Bellgard M.I."/>
        </authorList>
    </citation>
    <scope>NUCLEOTIDE SEQUENCE</scope>
    <source>
        <tissue evidence="2">Shoot tissue taken approximately 20 cm above the soil surface</tissue>
    </source>
</reference>
<feature type="compositionally biased region" description="Basic residues" evidence="1">
    <location>
        <begin position="34"/>
        <end position="48"/>
    </location>
</feature>
<dbReference type="EMBL" id="GBRH01261643">
    <property type="protein sequence ID" value="JAD36252.1"/>
    <property type="molecule type" value="Transcribed_RNA"/>
</dbReference>
<organism evidence="2">
    <name type="scientific">Arundo donax</name>
    <name type="common">Giant reed</name>
    <name type="synonym">Donax arundinaceus</name>
    <dbReference type="NCBI Taxonomy" id="35708"/>
    <lineage>
        <taxon>Eukaryota</taxon>
        <taxon>Viridiplantae</taxon>
        <taxon>Streptophyta</taxon>
        <taxon>Embryophyta</taxon>
        <taxon>Tracheophyta</taxon>
        <taxon>Spermatophyta</taxon>
        <taxon>Magnoliopsida</taxon>
        <taxon>Liliopsida</taxon>
        <taxon>Poales</taxon>
        <taxon>Poaceae</taxon>
        <taxon>PACMAD clade</taxon>
        <taxon>Arundinoideae</taxon>
        <taxon>Arundineae</taxon>
        <taxon>Arundo</taxon>
    </lineage>
</organism>
<evidence type="ECO:0000313" key="2">
    <source>
        <dbReference type="EMBL" id="JAD36252.1"/>
    </source>
</evidence>
<dbReference type="AlphaFoldDB" id="A0A0A8ZN20"/>
<reference evidence="2" key="1">
    <citation type="submission" date="2014-09" db="EMBL/GenBank/DDBJ databases">
        <authorList>
            <person name="Magalhaes I.L.F."/>
            <person name="Oliveira U."/>
            <person name="Santos F.R."/>
            <person name="Vidigal T.H.D.A."/>
            <person name="Brescovit A.D."/>
            <person name="Santos A.J."/>
        </authorList>
    </citation>
    <scope>NUCLEOTIDE SEQUENCE</scope>
    <source>
        <tissue evidence="2">Shoot tissue taken approximately 20 cm above the soil surface</tissue>
    </source>
</reference>
<sequence length="64" mass="7598">MFRSSTMPRPPLPSFLPQDRCRTLFQGMSWGRSRYPRTRRTNHPRRAAAVRNTARCHPSISKWK</sequence>